<organism evidence="1 2">
    <name type="scientific">Limimaricola cinnabarinus LL-001</name>
    <dbReference type="NCBI Taxonomy" id="1337093"/>
    <lineage>
        <taxon>Bacteria</taxon>
        <taxon>Pseudomonadati</taxon>
        <taxon>Pseudomonadota</taxon>
        <taxon>Alphaproteobacteria</taxon>
        <taxon>Rhodobacterales</taxon>
        <taxon>Paracoccaceae</taxon>
        <taxon>Limimaricola</taxon>
    </lineage>
</organism>
<dbReference type="AlphaFoldDB" id="U2Z7Q0"/>
<sequence length="87" mass="8442">MALAAGVCGAAAGLVGVDWGVARSIAAPASVVTSIRPEPVDELLTGGLLGVIGPVICAPVAGEGSATRLGRAITSPPRRLVSADTPL</sequence>
<dbReference type="Proteomes" id="UP000016566">
    <property type="component" value="Unassembled WGS sequence"/>
</dbReference>
<gene>
    <name evidence="1" type="ORF">MBELCI_3527</name>
</gene>
<evidence type="ECO:0000313" key="1">
    <source>
        <dbReference type="EMBL" id="GAD57475.1"/>
    </source>
</evidence>
<name>U2Z7Q0_9RHOB</name>
<evidence type="ECO:0000313" key="2">
    <source>
        <dbReference type="Proteomes" id="UP000016566"/>
    </source>
</evidence>
<reference evidence="1" key="1">
    <citation type="journal article" date="2013" name="Genome Announc.">
        <title>Draft Genome Sequence of Loktanella cinnabarina LL-001T, Isolated from Deep-Sea Floor Sediment.</title>
        <authorList>
            <person name="Nishi S."/>
            <person name="Tsubouchi T."/>
            <person name="Takaki Y."/>
            <person name="Koyanagi R."/>
            <person name="Satoh N."/>
            <person name="Maruyama T."/>
            <person name="Hatada Y."/>
        </authorList>
    </citation>
    <scope>NUCLEOTIDE SEQUENCE [LARGE SCALE GENOMIC DNA]</scope>
    <source>
        <strain evidence="1">LL-001</strain>
    </source>
</reference>
<proteinExistence type="predicted"/>
<comment type="caution">
    <text evidence="1">The sequence shown here is derived from an EMBL/GenBank/DDBJ whole genome shotgun (WGS) entry which is preliminary data.</text>
</comment>
<dbReference type="EMBL" id="BATB01000093">
    <property type="protein sequence ID" value="GAD57475.1"/>
    <property type="molecule type" value="Genomic_DNA"/>
</dbReference>
<protein>
    <submittedName>
        <fullName evidence="1">Uncharacterized protein</fullName>
    </submittedName>
</protein>
<accession>U2Z7Q0</accession>
<keyword evidence="2" id="KW-1185">Reference proteome</keyword>